<keyword evidence="10" id="KW-0408">Iron</keyword>
<dbReference type="GO" id="GO:0016705">
    <property type="term" value="F:oxidoreductase activity, acting on paired donors, with incorporation or reduction of molecular oxygen"/>
    <property type="evidence" value="ECO:0007669"/>
    <property type="project" value="InterPro"/>
</dbReference>
<keyword evidence="11" id="KW-0503">Monooxygenase</keyword>
<evidence type="ECO:0000256" key="1">
    <source>
        <dbReference type="ARBA" id="ARBA00001971"/>
    </source>
</evidence>
<keyword evidence="7" id="KW-0256">Endoplasmic reticulum</keyword>
<evidence type="ECO:0000256" key="9">
    <source>
        <dbReference type="ARBA" id="ARBA00023002"/>
    </source>
</evidence>
<keyword evidence="12" id="KW-0472">Membrane</keyword>
<accession>A0A9J6GEM0</accession>
<dbReference type="AlphaFoldDB" id="A0A9J6GEM0"/>
<evidence type="ECO:0000256" key="3">
    <source>
        <dbReference type="ARBA" id="ARBA00004406"/>
    </source>
</evidence>
<evidence type="ECO:0000256" key="4">
    <source>
        <dbReference type="ARBA" id="ARBA00010617"/>
    </source>
</evidence>
<evidence type="ECO:0000256" key="6">
    <source>
        <dbReference type="ARBA" id="ARBA00022723"/>
    </source>
</evidence>
<gene>
    <name evidence="13" type="ORF">HPB48_011391</name>
</gene>
<comment type="cofactor">
    <cofactor evidence="1">
        <name>heme</name>
        <dbReference type="ChEBI" id="CHEBI:30413"/>
    </cofactor>
</comment>
<evidence type="ECO:0000256" key="10">
    <source>
        <dbReference type="ARBA" id="ARBA00023004"/>
    </source>
</evidence>
<evidence type="ECO:0000256" key="12">
    <source>
        <dbReference type="ARBA" id="ARBA00023136"/>
    </source>
</evidence>
<dbReference type="Pfam" id="PF00067">
    <property type="entry name" value="p450"/>
    <property type="match status" value="1"/>
</dbReference>
<keyword evidence="5" id="KW-0349">Heme</keyword>
<dbReference type="PANTHER" id="PTHR24292:SF102">
    <property type="entry name" value="CYTOCHROME P450 FAMILY-RELATED"/>
    <property type="match status" value="1"/>
</dbReference>
<name>A0A9J6GEM0_HAELO</name>
<reference evidence="13 14" key="1">
    <citation type="journal article" date="2020" name="Cell">
        <title>Large-Scale Comparative Analyses of Tick Genomes Elucidate Their Genetic Diversity and Vector Capacities.</title>
        <authorList>
            <consortium name="Tick Genome and Microbiome Consortium (TIGMIC)"/>
            <person name="Jia N."/>
            <person name="Wang J."/>
            <person name="Shi W."/>
            <person name="Du L."/>
            <person name="Sun Y."/>
            <person name="Zhan W."/>
            <person name="Jiang J.F."/>
            <person name="Wang Q."/>
            <person name="Zhang B."/>
            <person name="Ji P."/>
            <person name="Bell-Sakyi L."/>
            <person name="Cui X.M."/>
            <person name="Yuan T.T."/>
            <person name="Jiang B.G."/>
            <person name="Yang W.F."/>
            <person name="Lam T.T."/>
            <person name="Chang Q.C."/>
            <person name="Ding S.J."/>
            <person name="Wang X.J."/>
            <person name="Zhu J.G."/>
            <person name="Ruan X.D."/>
            <person name="Zhao L."/>
            <person name="Wei J.T."/>
            <person name="Ye R.Z."/>
            <person name="Que T.C."/>
            <person name="Du C.H."/>
            <person name="Zhou Y.H."/>
            <person name="Cheng J.X."/>
            <person name="Dai P.F."/>
            <person name="Guo W.B."/>
            <person name="Han X.H."/>
            <person name="Huang E.J."/>
            <person name="Li L.F."/>
            <person name="Wei W."/>
            <person name="Gao Y.C."/>
            <person name="Liu J.Z."/>
            <person name="Shao H.Z."/>
            <person name="Wang X."/>
            <person name="Wang C.C."/>
            <person name="Yang T.C."/>
            <person name="Huo Q.B."/>
            <person name="Li W."/>
            <person name="Chen H.Y."/>
            <person name="Chen S.E."/>
            <person name="Zhou L.G."/>
            <person name="Ni X.B."/>
            <person name="Tian J.H."/>
            <person name="Sheng Y."/>
            <person name="Liu T."/>
            <person name="Pan Y.S."/>
            <person name="Xia L.Y."/>
            <person name="Li J."/>
            <person name="Zhao F."/>
            <person name="Cao W.C."/>
        </authorList>
    </citation>
    <scope>NUCLEOTIDE SEQUENCE [LARGE SCALE GENOMIC DNA]</scope>
    <source>
        <strain evidence="13">HaeL-2018</strain>
    </source>
</reference>
<keyword evidence="8" id="KW-0492">Microsome</keyword>
<dbReference type="Gene3D" id="1.10.630.10">
    <property type="entry name" value="Cytochrome P450"/>
    <property type="match status" value="1"/>
</dbReference>
<evidence type="ECO:0000313" key="13">
    <source>
        <dbReference type="EMBL" id="KAH9373643.1"/>
    </source>
</evidence>
<evidence type="ECO:0000256" key="2">
    <source>
        <dbReference type="ARBA" id="ARBA00004174"/>
    </source>
</evidence>
<evidence type="ECO:0008006" key="15">
    <source>
        <dbReference type="Google" id="ProtNLM"/>
    </source>
</evidence>
<comment type="subcellular location">
    <subcellularLocation>
        <location evidence="3">Endoplasmic reticulum membrane</location>
        <topology evidence="3">Peripheral membrane protein</topology>
    </subcellularLocation>
    <subcellularLocation>
        <location evidence="2">Microsome membrane</location>
        <topology evidence="2">Peripheral membrane protein</topology>
    </subcellularLocation>
</comment>
<dbReference type="InterPro" id="IPR002401">
    <property type="entry name" value="Cyt_P450_E_grp-I"/>
</dbReference>
<evidence type="ECO:0000256" key="5">
    <source>
        <dbReference type="ARBA" id="ARBA00022617"/>
    </source>
</evidence>
<dbReference type="GO" id="GO:0005789">
    <property type="term" value="C:endoplasmic reticulum membrane"/>
    <property type="evidence" value="ECO:0007669"/>
    <property type="project" value="UniProtKB-SubCell"/>
</dbReference>
<evidence type="ECO:0000256" key="11">
    <source>
        <dbReference type="ARBA" id="ARBA00023033"/>
    </source>
</evidence>
<dbReference type="InterPro" id="IPR050476">
    <property type="entry name" value="Insect_CytP450_Detox"/>
</dbReference>
<evidence type="ECO:0000256" key="7">
    <source>
        <dbReference type="ARBA" id="ARBA00022824"/>
    </source>
</evidence>
<dbReference type="SUPFAM" id="SSF48264">
    <property type="entry name" value="Cytochrome P450"/>
    <property type="match status" value="1"/>
</dbReference>
<dbReference type="GO" id="GO:0020037">
    <property type="term" value="F:heme binding"/>
    <property type="evidence" value="ECO:0007669"/>
    <property type="project" value="InterPro"/>
</dbReference>
<dbReference type="OMA" id="CMENDIL"/>
<dbReference type="OrthoDB" id="6482555at2759"/>
<dbReference type="VEuPathDB" id="VectorBase:HLOH_046211"/>
<dbReference type="PRINTS" id="PR00463">
    <property type="entry name" value="EP450I"/>
</dbReference>
<dbReference type="GO" id="GO:0004497">
    <property type="term" value="F:monooxygenase activity"/>
    <property type="evidence" value="ECO:0007669"/>
    <property type="project" value="UniProtKB-KW"/>
</dbReference>
<evidence type="ECO:0000313" key="14">
    <source>
        <dbReference type="Proteomes" id="UP000821853"/>
    </source>
</evidence>
<comment type="caution">
    <text evidence="13">The sequence shown here is derived from an EMBL/GenBank/DDBJ whole genome shotgun (WGS) entry which is preliminary data.</text>
</comment>
<proteinExistence type="inferred from homology"/>
<dbReference type="PRINTS" id="PR00385">
    <property type="entry name" value="P450"/>
</dbReference>
<dbReference type="Proteomes" id="UP000821853">
    <property type="component" value="Chromosome 4"/>
</dbReference>
<dbReference type="GO" id="GO:0005506">
    <property type="term" value="F:iron ion binding"/>
    <property type="evidence" value="ECO:0007669"/>
    <property type="project" value="InterPro"/>
</dbReference>
<dbReference type="InterPro" id="IPR036396">
    <property type="entry name" value="Cyt_P450_sf"/>
</dbReference>
<dbReference type="EMBL" id="JABSTR010000006">
    <property type="protein sequence ID" value="KAH9373643.1"/>
    <property type="molecule type" value="Genomic_DNA"/>
</dbReference>
<keyword evidence="6" id="KW-0479">Metal-binding</keyword>
<protein>
    <recommendedName>
        <fullName evidence="15">Cytochrome P450</fullName>
    </recommendedName>
</protein>
<comment type="similarity">
    <text evidence="4">Belongs to the cytochrome P450 family.</text>
</comment>
<keyword evidence="9" id="KW-0560">Oxidoreductase</keyword>
<sequence length="240" mass="27091">MKIRWNLFLQMMPHIEEDADIFIKSMEKYADSGEEVHMLHKFEELSMDYVARGAFGIDERFQGKPDHPAIAVAKATFRGCMTGPFHVIAQCTTAFGALMKPLYWLSLYLGEYSFQSLNDQTAKIIQMRKQDPSVSPIRLSFIDLFFSFAGSPKSRALTTEEVINSASILFAAGFETTATALSYIVYLLGKHPEVQERIRQEIADVVADNGVLDYDVVMKQARYLAQVVDEALRLYPPGLT</sequence>
<evidence type="ECO:0000256" key="8">
    <source>
        <dbReference type="ARBA" id="ARBA00022848"/>
    </source>
</evidence>
<keyword evidence="14" id="KW-1185">Reference proteome</keyword>
<dbReference type="InterPro" id="IPR001128">
    <property type="entry name" value="Cyt_P450"/>
</dbReference>
<dbReference type="PANTHER" id="PTHR24292">
    <property type="entry name" value="CYTOCHROME P450"/>
    <property type="match status" value="1"/>
</dbReference>
<organism evidence="13 14">
    <name type="scientific">Haemaphysalis longicornis</name>
    <name type="common">Bush tick</name>
    <dbReference type="NCBI Taxonomy" id="44386"/>
    <lineage>
        <taxon>Eukaryota</taxon>
        <taxon>Metazoa</taxon>
        <taxon>Ecdysozoa</taxon>
        <taxon>Arthropoda</taxon>
        <taxon>Chelicerata</taxon>
        <taxon>Arachnida</taxon>
        <taxon>Acari</taxon>
        <taxon>Parasitiformes</taxon>
        <taxon>Ixodida</taxon>
        <taxon>Ixodoidea</taxon>
        <taxon>Ixodidae</taxon>
        <taxon>Haemaphysalinae</taxon>
        <taxon>Haemaphysalis</taxon>
    </lineage>
</organism>